<dbReference type="RefSeq" id="WP_236575704.1">
    <property type="nucleotide sequence ID" value="NZ_BORQ01000008.1"/>
</dbReference>
<dbReference type="GO" id="GO:0015628">
    <property type="term" value="P:protein secretion by the type II secretion system"/>
    <property type="evidence" value="ECO:0007669"/>
    <property type="project" value="TreeGrafter"/>
</dbReference>
<dbReference type="SUPFAM" id="SSF47781">
    <property type="entry name" value="RuvA domain 2-like"/>
    <property type="match status" value="1"/>
</dbReference>
<organism evidence="4 5">
    <name type="scientific">Paenibacillus albilobatus</name>
    <dbReference type="NCBI Taxonomy" id="2716884"/>
    <lineage>
        <taxon>Bacteria</taxon>
        <taxon>Bacillati</taxon>
        <taxon>Bacillota</taxon>
        <taxon>Bacilli</taxon>
        <taxon>Bacillales</taxon>
        <taxon>Paenibacillaceae</taxon>
        <taxon>Paenibacillus</taxon>
    </lineage>
</organism>
<dbReference type="InterPro" id="IPR004509">
    <property type="entry name" value="Competence_ComEA_HhH"/>
</dbReference>
<keyword evidence="5" id="KW-1185">Reference proteome</keyword>
<dbReference type="NCBIfam" id="TIGR00426">
    <property type="entry name" value="competence protein ComEA helix-hairpin-helix repeat region"/>
    <property type="match status" value="1"/>
</dbReference>
<dbReference type="Proteomes" id="UP000679779">
    <property type="component" value="Unassembled WGS sequence"/>
</dbReference>
<dbReference type="GO" id="GO:0003677">
    <property type="term" value="F:DNA binding"/>
    <property type="evidence" value="ECO:0007669"/>
    <property type="project" value="InterPro"/>
</dbReference>
<feature type="compositionally biased region" description="Polar residues" evidence="1">
    <location>
        <begin position="68"/>
        <end position="121"/>
    </location>
</feature>
<gene>
    <name evidence="4" type="ORF">J2TS6_52600</name>
</gene>
<feature type="compositionally biased region" description="Low complexity" evidence="1">
    <location>
        <begin position="150"/>
        <end position="171"/>
    </location>
</feature>
<keyword evidence="2" id="KW-0732">Signal</keyword>
<evidence type="ECO:0000313" key="5">
    <source>
        <dbReference type="Proteomes" id="UP000679779"/>
    </source>
</evidence>
<evidence type="ECO:0000256" key="2">
    <source>
        <dbReference type="SAM" id="SignalP"/>
    </source>
</evidence>
<feature type="signal peptide" evidence="2">
    <location>
        <begin position="1"/>
        <end position="23"/>
    </location>
</feature>
<feature type="chain" id="PRO_5039242240" description="Helix-hairpin-helix DNA-binding motif class 1 domain-containing protein" evidence="2">
    <location>
        <begin position="24"/>
        <end position="236"/>
    </location>
</feature>
<evidence type="ECO:0000256" key="1">
    <source>
        <dbReference type="SAM" id="MobiDB-lite"/>
    </source>
</evidence>
<comment type="caution">
    <text evidence="4">The sequence shown here is derived from an EMBL/GenBank/DDBJ whole genome shotgun (WGS) entry which is preliminary data.</text>
</comment>
<dbReference type="InterPro" id="IPR051675">
    <property type="entry name" value="Endo/Exo/Phosphatase_dom_1"/>
</dbReference>
<feature type="domain" description="Helix-hairpin-helix DNA-binding motif class 1" evidence="3">
    <location>
        <begin position="214"/>
        <end position="233"/>
    </location>
</feature>
<dbReference type="InterPro" id="IPR003583">
    <property type="entry name" value="Hlx-hairpin-Hlx_DNA-bd_motif"/>
</dbReference>
<dbReference type="Gene3D" id="1.10.150.320">
    <property type="entry name" value="Photosystem II 12 kDa extrinsic protein"/>
    <property type="match status" value="1"/>
</dbReference>
<feature type="compositionally biased region" description="Polar residues" evidence="1">
    <location>
        <begin position="135"/>
        <end position="149"/>
    </location>
</feature>
<dbReference type="PANTHER" id="PTHR21180">
    <property type="entry name" value="ENDONUCLEASE/EXONUCLEASE/PHOSPHATASE FAMILY DOMAIN-CONTAINING PROTEIN 1"/>
    <property type="match status" value="1"/>
</dbReference>
<dbReference type="PANTHER" id="PTHR21180:SF32">
    <property type="entry name" value="ENDONUCLEASE_EXONUCLEASE_PHOSPHATASE FAMILY DOMAIN-CONTAINING PROTEIN 1"/>
    <property type="match status" value="1"/>
</dbReference>
<dbReference type="AlphaFoldDB" id="A0A920CEN8"/>
<evidence type="ECO:0000259" key="3">
    <source>
        <dbReference type="SMART" id="SM00278"/>
    </source>
</evidence>
<name>A0A920CEN8_9BACL</name>
<reference evidence="4" key="1">
    <citation type="submission" date="2021-03" db="EMBL/GenBank/DDBJ databases">
        <title>Antimicrobial resistance genes in bacteria isolated from Japanese honey, and their potential for conferring macrolide and lincosamide resistance in the American foulbrood pathogen Paenibacillus larvae.</title>
        <authorList>
            <person name="Okamoto M."/>
            <person name="Kumagai M."/>
            <person name="Kanamori H."/>
            <person name="Takamatsu D."/>
        </authorList>
    </citation>
    <scope>NUCLEOTIDE SEQUENCE</scope>
    <source>
        <strain evidence="4">J2TS6</strain>
    </source>
</reference>
<evidence type="ECO:0000313" key="4">
    <source>
        <dbReference type="EMBL" id="GIO34119.1"/>
    </source>
</evidence>
<dbReference type="Pfam" id="PF12836">
    <property type="entry name" value="HHH_3"/>
    <property type="match status" value="1"/>
</dbReference>
<accession>A0A920CEN8</accession>
<protein>
    <recommendedName>
        <fullName evidence="3">Helix-hairpin-helix DNA-binding motif class 1 domain-containing protein</fullName>
    </recommendedName>
</protein>
<dbReference type="InterPro" id="IPR010994">
    <property type="entry name" value="RuvA_2-like"/>
</dbReference>
<dbReference type="EMBL" id="BORQ01000008">
    <property type="protein sequence ID" value="GIO34119.1"/>
    <property type="molecule type" value="Genomic_DNA"/>
</dbReference>
<dbReference type="SMART" id="SM00278">
    <property type="entry name" value="HhH1"/>
    <property type="match status" value="2"/>
</dbReference>
<dbReference type="GO" id="GO:0015627">
    <property type="term" value="C:type II protein secretion system complex"/>
    <property type="evidence" value="ECO:0007669"/>
    <property type="project" value="TreeGrafter"/>
</dbReference>
<proteinExistence type="predicted"/>
<dbReference type="GO" id="GO:0006281">
    <property type="term" value="P:DNA repair"/>
    <property type="evidence" value="ECO:0007669"/>
    <property type="project" value="InterPro"/>
</dbReference>
<feature type="region of interest" description="Disordered" evidence="1">
    <location>
        <begin position="48"/>
        <end position="177"/>
    </location>
</feature>
<feature type="domain" description="Helix-hairpin-helix DNA-binding motif class 1" evidence="3">
    <location>
        <begin position="184"/>
        <end position="203"/>
    </location>
</feature>
<sequence length="236" mass="24367">MKRRTLAASVCCAVLGSALILLSGIGHENGVEGWKPLNDHLAAAMKEEQEIGSGKKNGEVSSGAEKTGSGTVNAETGANPAKTQQPGQGSQIEQPGQASQTEQPGQTSPSNRQPGEATQATRPAGRDNGSALPGTETSESSKQPDQGTSGTQANTAPQNAADAQAGAETAPSGKKININTAPASELMNIPGIGAKKAQAIIEYRNERGPFKRISDLDKVKGIGPKMLEKMKPYIEL</sequence>